<dbReference type="InterPro" id="IPR028098">
    <property type="entry name" value="Glyco_trans_4-like_N"/>
</dbReference>
<reference evidence="6 7" key="1">
    <citation type="submission" date="2018-03" db="EMBL/GenBank/DDBJ databases">
        <title>Genomic Encyclopedia of Archaeal and Bacterial Type Strains, Phase II (KMG-II): from individual species to whole genera.</title>
        <authorList>
            <person name="Goeker M."/>
        </authorList>
    </citation>
    <scope>NUCLEOTIDE SEQUENCE [LARGE SCALE GENOMIC DNA]</scope>
    <source>
        <strain evidence="6 7">ATCC BAA-1496</strain>
    </source>
</reference>
<dbReference type="EMBL" id="PVTI01000005">
    <property type="protein sequence ID" value="PRY61525.1"/>
    <property type="molecule type" value="Genomic_DNA"/>
</dbReference>
<dbReference type="Proteomes" id="UP000237822">
    <property type="component" value="Unassembled WGS sequence"/>
</dbReference>
<evidence type="ECO:0000313" key="7">
    <source>
        <dbReference type="Proteomes" id="UP000237822"/>
    </source>
</evidence>
<dbReference type="PANTHER" id="PTHR12526">
    <property type="entry name" value="GLYCOSYLTRANSFERASE"/>
    <property type="match status" value="1"/>
</dbReference>
<protein>
    <submittedName>
        <fullName evidence="6">Glycosyltransferase involved in cell wall biosynthesis</fullName>
    </submittedName>
</protein>
<accession>A0A2T0UUC4</accession>
<keyword evidence="3 6" id="KW-0808">Transferase</keyword>
<evidence type="ECO:0000256" key="1">
    <source>
        <dbReference type="ARBA" id="ARBA00009481"/>
    </source>
</evidence>
<dbReference type="SUPFAM" id="SSF53756">
    <property type="entry name" value="UDP-Glycosyltransferase/glycogen phosphorylase"/>
    <property type="match status" value="1"/>
</dbReference>
<dbReference type="Gene3D" id="3.40.50.2000">
    <property type="entry name" value="Glycogen Phosphorylase B"/>
    <property type="match status" value="2"/>
</dbReference>
<evidence type="ECO:0000259" key="4">
    <source>
        <dbReference type="Pfam" id="PF00534"/>
    </source>
</evidence>
<name>A0A2T0UUC4_9MICO</name>
<feature type="domain" description="Glycosyltransferase subfamily 4-like N-terminal" evidence="5">
    <location>
        <begin position="34"/>
        <end position="195"/>
    </location>
</feature>
<sequence length="393" mass="43535">MSQANHPLILIRRVRSSLRIAFLSWRDSTHPEGGGAEHYIETIGELLTGRGHEVTIYCAAHPGANPHEVRRGVTYRRQGGRFGVYPRNLAALRRDERKHGSYDAVVDVQNGVPFFSTLATRSPVVLLCHHVHREQWPIVFGPLVSRIGWFVESQISPRFYRGRPYVAVSDETRRELAELGVDADDVTVVHNGTDVPRALGVERAPDPTLVVLGRLVPHKRVEHAIDVLARLRPDFPHLSLRVVGHGWWHDRIAEHAERSGVSDAVHLLGFVDEDTKHVELARSWVGLAPSVKEGWGLCVVEAASHGVPTVAYSHAGGLSDSIVDGRTGLLVRDLDEMTRAVRRLLVDEPLRSTMARAATAHAAAYTWPAATDSWEDLLQHLSSSDDARMTTAP</sequence>
<organism evidence="6 7">
    <name type="scientific">Knoellia remsis</name>
    <dbReference type="NCBI Taxonomy" id="407159"/>
    <lineage>
        <taxon>Bacteria</taxon>
        <taxon>Bacillati</taxon>
        <taxon>Actinomycetota</taxon>
        <taxon>Actinomycetes</taxon>
        <taxon>Micrococcales</taxon>
        <taxon>Intrasporangiaceae</taxon>
        <taxon>Knoellia</taxon>
    </lineage>
</organism>
<comment type="caution">
    <text evidence="6">The sequence shown here is derived from an EMBL/GenBank/DDBJ whole genome shotgun (WGS) entry which is preliminary data.</text>
</comment>
<evidence type="ECO:0000313" key="6">
    <source>
        <dbReference type="EMBL" id="PRY61525.1"/>
    </source>
</evidence>
<dbReference type="Pfam" id="PF13439">
    <property type="entry name" value="Glyco_transf_4"/>
    <property type="match status" value="1"/>
</dbReference>
<keyword evidence="7" id="KW-1185">Reference proteome</keyword>
<proteinExistence type="inferred from homology"/>
<dbReference type="Pfam" id="PF00534">
    <property type="entry name" value="Glycos_transf_1"/>
    <property type="match status" value="1"/>
</dbReference>
<dbReference type="GO" id="GO:0016757">
    <property type="term" value="F:glycosyltransferase activity"/>
    <property type="evidence" value="ECO:0007669"/>
    <property type="project" value="UniProtKB-KW"/>
</dbReference>
<gene>
    <name evidence="6" type="ORF">BCF74_10583</name>
</gene>
<keyword evidence="2" id="KW-0328">Glycosyltransferase</keyword>
<dbReference type="InterPro" id="IPR001296">
    <property type="entry name" value="Glyco_trans_1"/>
</dbReference>
<dbReference type="CDD" id="cd03801">
    <property type="entry name" value="GT4_PimA-like"/>
    <property type="match status" value="1"/>
</dbReference>
<evidence type="ECO:0000259" key="5">
    <source>
        <dbReference type="Pfam" id="PF13439"/>
    </source>
</evidence>
<dbReference type="PANTHER" id="PTHR12526:SF640">
    <property type="entry name" value="COLANIC ACID BIOSYNTHESIS GLYCOSYLTRANSFERASE WCAL-RELATED"/>
    <property type="match status" value="1"/>
</dbReference>
<dbReference type="AlphaFoldDB" id="A0A2T0UUC4"/>
<evidence type="ECO:0000256" key="2">
    <source>
        <dbReference type="ARBA" id="ARBA00022676"/>
    </source>
</evidence>
<evidence type="ECO:0000256" key="3">
    <source>
        <dbReference type="ARBA" id="ARBA00022679"/>
    </source>
</evidence>
<feature type="domain" description="Glycosyl transferase family 1" evidence="4">
    <location>
        <begin position="205"/>
        <end position="359"/>
    </location>
</feature>
<comment type="similarity">
    <text evidence="1">Belongs to the glycosyltransferase group 1 family. Glycosyltransferase 4 subfamily.</text>
</comment>